<dbReference type="InterPro" id="IPR050090">
    <property type="entry name" value="Tyrosine_recombinase_XerCD"/>
</dbReference>
<accession>A0A1H0G329</accession>
<evidence type="ECO:0000313" key="6">
    <source>
        <dbReference type="EMBL" id="SDO01296.1"/>
    </source>
</evidence>
<evidence type="ECO:0000256" key="3">
    <source>
        <dbReference type="ARBA" id="ARBA00023125"/>
    </source>
</evidence>
<gene>
    <name evidence="6" type="ORF">SAMN04487957_10347</name>
</gene>
<dbReference type="GO" id="GO:0015074">
    <property type="term" value="P:DNA integration"/>
    <property type="evidence" value="ECO:0007669"/>
    <property type="project" value="UniProtKB-KW"/>
</dbReference>
<evidence type="ECO:0000259" key="5">
    <source>
        <dbReference type="PROSITE" id="PS51898"/>
    </source>
</evidence>
<keyword evidence="7" id="KW-1185">Reference proteome</keyword>
<dbReference type="PANTHER" id="PTHR30349">
    <property type="entry name" value="PHAGE INTEGRASE-RELATED"/>
    <property type="match status" value="1"/>
</dbReference>
<dbReference type="PANTHER" id="PTHR30349:SF41">
    <property type="entry name" value="INTEGRASE_RECOMBINASE PROTEIN MJ0367-RELATED"/>
    <property type="match status" value="1"/>
</dbReference>
<dbReference type="GO" id="GO:0006310">
    <property type="term" value="P:DNA recombination"/>
    <property type="evidence" value="ECO:0007669"/>
    <property type="project" value="UniProtKB-KW"/>
</dbReference>
<dbReference type="CDD" id="cd00397">
    <property type="entry name" value="DNA_BRE_C"/>
    <property type="match status" value="1"/>
</dbReference>
<sequence length="492" mass="57268">MHCMSHEGFQLSERIVNISKAEDLFGQLSASKTKGALEVPLIGVETGDKVYLTRELVASKCHSGIYNFPFLINADGSPWYEANSYLIDIVANKHVFNRPADDARRRASRLLDYKIFTEQNAINWLDFSGRRLTSRPTYRYFQYLIEERGLSAQVVNQYTSDVYQFYQFVSENWHDISMKRVDSVKTIKIYFQTHSGARSVDRLKRSQTQSVPQTSKVQIGFVRDDGEVLRPLQSFELKELKDIINSLKWSPIERLIMLFPIMTGARKQTVLTLRVKHIDLLISSGPNAHGYYVLHAGPGTQVDTKNNKHQALKLPEQLVKELYVYAHSSQAKARREKFKSRYEKDNPNLDKIAEEDVYLFLSDQGNCYFMARDDPRYPMVKSPPRGQVVETLKRKILKVASNEFPKDFYYHWLRATFALLLWKGLEPKIQEGVLTSAEAISVIQERLYHKNRETTENYLKLFRNMDRRLENQELYEGLILPEKIFKEGVYFD</sequence>
<reference evidence="7" key="1">
    <citation type="submission" date="2016-10" db="EMBL/GenBank/DDBJ databases">
        <authorList>
            <person name="Varghese N."/>
            <person name="Submissions S."/>
        </authorList>
    </citation>
    <scope>NUCLEOTIDE SEQUENCE [LARGE SCALE GENOMIC DNA]</scope>
    <source>
        <strain evidence="7">CGMCC 1.6444</strain>
    </source>
</reference>
<dbReference type="Proteomes" id="UP000199075">
    <property type="component" value="Unassembled WGS sequence"/>
</dbReference>
<dbReference type="AlphaFoldDB" id="A0A1H0G329"/>
<dbReference type="RefSeq" id="WP_218118522.1">
    <property type="nucleotide sequence ID" value="NZ_FNIV01000003.1"/>
</dbReference>
<proteinExistence type="inferred from homology"/>
<dbReference type="InterPro" id="IPR013762">
    <property type="entry name" value="Integrase-like_cat_sf"/>
</dbReference>
<feature type="domain" description="Tyr recombinase" evidence="5">
    <location>
        <begin position="230"/>
        <end position="471"/>
    </location>
</feature>
<protein>
    <submittedName>
        <fullName evidence="6">Phage integrase family protein</fullName>
    </submittedName>
</protein>
<evidence type="ECO:0000256" key="2">
    <source>
        <dbReference type="ARBA" id="ARBA00022908"/>
    </source>
</evidence>
<organism evidence="6 7">
    <name type="scientific">Halomonas shengliensis</name>
    <dbReference type="NCBI Taxonomy" id="419597"/>
    <lineage>
        <taxon>Bacteria</taxon>
        <taxon>Pseudomonadati</taxon>
        <taxon>Pseudomonadota</taxon>
        <taxon>Gammaproteobacteria</taxon>
        <taxon>Oceanospirillales</taxon>
        <taxon>Halomonadaceae</taxon>
        <taxon>Halomonas</taxon>
    </lineage>
</organism>
<dbReference type="Gene3D" id="1.10.443.10">
    <property type="entry name" value="Intergrase catalytic core"/>
    <property type="match status" value="1"/>
</dbReference>
<keyword evidence="2" id="KW-0229">DNA integration</keyword>
<dbReference type="PROSITE" id="PS51898">
    <property type="entry name" value="TYR_RECOMBINASE"/>
    <property type="match status" value="1"/>
</dbReference>
<dbReference type="STRING" id="419597.SAMN04487957_10347"/>
<evidence type="ECO:0000313" key="7">
    <source>
        <dbReference type="Proteomes" id="UP000199075"/>
    </source>
</evidence>
<dbReference type="GO" id="GO:0003677">
    <property type="term" value="F:DNA binding"/>
    <property type="evidence" value="ECO:0007669"/>
    <property type="project" value="UniProtKB-KW"/>
</dbReference>
<evidence type="ECO:0000256" key="1">
    <source>
        <dbReference type="ARBA" id="ARBA00008857"/>
    </source>
</evidence>
<dbReference type="EMBL" id="FNIV01000003">
    <property type="protein sequence ID" value="SDO01296.1"/>
    <property type="molecule type" value="Genomic_DNA"/>
</dbReference>
<dbReference type="SUPFAM" id="SSF56349">
    <property type="entry name" value="DNA breaking-rejoining enzymes"/>
    <property type="match status" value="1"/>
</dbReference>
<keyword evidence="3" id="KW-0238">DNA-binding</keyword>
<name>A0A1H0G329_9GAMM</name>
<dbReference type="InterPro" id="IPR011010">
    <property type="entry name" value="DNA_brk_join_enz"/>
</dbReference>
<dbReference type="InterPro" id="IPR002104">
    <property type="entry name" value="Integrase_catalytic"/>
</dbReference>
<comment type="similarity">
    <text evidence="1">Belongs to the 'phage' integrase family.</text>
</comment>
<evidence type="ECO:0000256" key="4">
    <source>
        <dbReference type="ARBA" id="ARBA00023172"/>
    </source>
</evidence>
<keyword evidence="4" id="KW-0233">DNA recombination</keyword>